<proteinExistence type="predicted"/>
<evidence type="ECO:0000313" key="1">
    <source>
        <dbReference type="EMBL" id="CAA9998388.1"/>
    </source>
</evidence>
<protein>
    <submittedName>
        <fullName evidence="1">Uncharacterized protein</fullName>
    </submittedName>
</protein>
<dbReference type="EMBL" id="CADCXU010007009">
    <property type="protein sequence ID" value="CAA9998388.1"/>
    <property type="molecule type" value="Genomic_DNA"/>
</dbReference>
<keyword evidence="2" id="KW-1185">Reference proteome</keyword>
<sequence>MISHRDGPSSSCFPYSRKVVFPLMAMFQSHRNGLLPWRKMFLLLIFVVSHYCSSKIGSVLYFRVQALATQALRGVCVESEFEGHFQLRNPNSPYISELIGRHTQSAEILWNSQMQILAASWLLAGTIKRSATRREFIDIQTIICAAAPDGEGRSLRAFYPLQLVEIPSSLMHRLLRIYLLCRNPVTSPPH</sequence>
<name>A0A6H5G6E1_9HEMI</name>
<accession>A0A6H5G6E1</accession>
<dbReference type="AlphaFoldDB" id="A0A6H5G6E1"/>
<evidence type="ECO:0000313" key="2">
    <source>
        <dbReference type="Proteomes" id="UP000479000"/>
    </source>
</evidence>
<dbReference type="Proteomes" id="UP000479000">
    <property type="component" value="Unassembled WGS sequence"/>
</dbReference>
<reference evidence="1 2" key="1">
    <citation type="submission" date="2020-02" db="EMBL/GenBank/DDBJ databases">
        <authorList>
            <person name="Ferguson B K."/>
        </authorList>
    </citation>
    <scope>NUCLEOTIDE SEQUENCE [LARGE SCALE GENOMIC DNA]</scope>
</reference>
<organism evidence="1 2">
    <name type="scientific">Nesidiocoris tenuis</name>
    <dbReference type="NCBI Taxonomy" id="355587"/>
    <lineage>
        <taxon>Eukaryota</taxon>
        <taxon>Metazoa</taxon>
        <taxon>Ecdysozoa</taxon>
        <taxon>Arthropoda</taxon>
        <taxon>Hexapoda</taxon>
        <taxon>Insecta</taxon>
        <taxon>Pterygota</taxon>
        <taxon>Neoptera</taxon>
        <taxon>Paraneoptera</taxon>
        <taxon>Hemiptera</taxon>
        <taxon>Heteroptera</taxon>
        <taxon>Panheteroptera</taxon>
        <taxon>Cimicomorpha</taxon>
        <taxon>Miridae</taxon>
        <taxon>Dicyphina</taxon>
        <taxon>Nesidiocoris</taxon>
    </lineage>
</organism>
<gene>
    <name evidence="1" type="ORF">NTEN_LOCUS4671</name>
</gene>